<dbReference type="InterPro" id="IPR008136">
    <property type="entry name" value="CinA_C"/>
</dbReference>
<comment type="caution">
    <text evidence="2">The sequence shown here is derived from an EMBL/GenBank/DDBJ whole genome shotgun (WGS) entry which is preliminary data.</text>
</comment>
<keyword evidence="3" id="KW-1185">Reference proteome</keyword>
<feature type="domain" description="CinA C-terminal" evidence="1">
    <location>
        <begin position="6"/>
        <end position="155"/>
    </location>
</feature>
<dbReference type="AlphaFoldDB" id="V8QTI4"/>
<evidence type="ECO:0000259" key="1">
    <source>
        <dbReference type="Pfam" id="PF02464"/>
    </source>
</evidence>
<proteinExistence type="predicted"/>
<sequence>MISIQIVARYMADHALQLVTAESCTAGLIASTLSEAPNAGKLLDCAFVTYTVAAKKRELKVSADTIEKYNLTSEQVATEMAMGALARSAANVAIANTGVVDNIDPTIKPGTQCFAWAFHSGQPDGQPVVFTETKRFSGSSRKIRQRSALYALSRIPHYAGRASNMAVLPQANA</sequence>
<reference evidence="2 3" key="1">
    <citation type="journal article" date="2014" name="Genome Announc.">
        <title>Draft Genome Sequence of Advenella kashmirensis Strain W13003, a Polycyclic Aromatic Hydrocarbon-Degrading Bacterium.</title>
        <authorList>
            <person name="Wang X."/>
            <person name="Jin D."/>
            <person name="Zhou L."/>
            <person name="Wu L."/>
            <person name="An W."/>
            <person name="Zhao L."/>
        </authorList>
    </citation>
    <scope>NUCLEOTIDE SEQUENCE [LARGE SCALE GENOMIC DNA]</scope>
    <source>
        <strain evidence="2 3">W13003</strain>
    </source>
</reference>
<name>V8QTI4_9BURK</name>
<dbReference type="EMBL" id="AYXT01000009">
    <property type="protein sequence ID" value="ETF02620.1"/>
    <property type="molecule type" value="Genomic_DNA"/>
</dbReference>
<dbReference type="NCBIfam" id="TIGR00199">
    <property type="entry name" value="PncC_domain"/>
    <property type="match status" value="1"/>
</dbReference>
<dbReference type="eggNOG" id="COG1546">
    <property type="taxonomic scope" value="Bacteria"/>
</dbReference>
<dbReference type="STRING" id="1424334.W822_07115"/>
<dbReference type="Gene3D" id="3.90.950.20">
    <property type="entry name" value="CinA-like"/>
    <property type="match status" value="1"/>
</dbReference>
<protein>
    <submittedName>
        <fullName evidence="2">Competence damage-inducible protein A</fullName>
    </submittedName>
</protein>
<dbReference type="Pfam" id="PF02464">
    <property type="entry name" value="CinA"/>
    <property type="match status" value="1"/>
</dbReference>
<dbReference type="SUPFAM" id="SSF142433">
    <property type="entry name" value="CinA-like"/>
    <property type="match status" value="1"/>
</dbReference>
<evidence type="ECO:0000313" key="3">
    <source>
        <dbReference type="Proteomes" id="UP000018733"/>
    </source>
</evidence>
<dbReference type="InterPro" id="IPR036653">
    <property type="entry name" value="CinA-like_C"/>
</dbReference>
<dbReference type="Proteomes" id="UP000018733">
    <property type="component" value="Unassembled WGS sequence"/>
</dbReference>
<evidence type="ECO:0000313" key="2">
    <source>
        <dbReference type="EMBL" id="ETF02620.1"/>
    </source>
</evidence>
<dbReference type="PATRIC" id="fig|1424334.3.peg.1420"/>
<dbReference type="RefSeq" id="WP_024004404.1">
    <property type="nucleotide sequence ID" value="NZ_KI650979.1"/>
</dbReference>
<organism evidence="2 3">
    <name type="scientific">Advenella kashmirensis W13003</name>
    <dbReference type="NCBI Taxonomy" id="1424334"/>
    <lineage>
        <taxon>Bacteria</taxon>
        <taxon>Pseudomonadati</taxon>
        <taxon>Pseudomonadota</taxon>
        <taxon>Betaproteobacteria</taxon>
        <taxon>Burkholderiales</taxon>
        <taxon>Alcaligenaceae</taxon>
    </lineage>
</organism>
<dbReference type="HOGENOM" id="CLU_030805_1_1_4"/>
<gene>
    <name evidence="2" type="ORF">W822_07115</name>
</gene>
<accession>V8QTI4</accession>